<protein>
    <recommendedName>
        <fullName evidence="12 13">Transcription-repair-coupling factor</fullName>
        <shortName evidence="13">TRCF</shortName>
        <ecNumber evidence="13">3.6.4.-</ecNumber>
    </recommendedName>
</protein>
<dbReference type="Pfam" id="PF17757">
    <property type="entry name" value="UvrB_inter"/>
    <property type="match status" value="1"/>
</dbReference>
<dbReference type="Proteomes" id="UP001321804">
    <property type="component" value="Chromosome"/>
</dbReference>
<dbReference type="SMART" id="SM00490">
    <property type="entry name" value="HELICc"/>
    <property type="match status" value="1"/>
</dbReference>
<dbReference type="PROSITE" id="PS51194">
    <property type="entry name" value="HELICASE_CTER"/>
    <property type="match status" value="1"/>
</dbReference>
<keyword evidence="4 13" id="KW-0227">DNA damage</keyword>
<dbReference type="SUPFAM" id="SSF143517">
    <property type="entry name" value="TRCF domain-like"/>
    <property type="match status" value="1"/>
</dbReference>
<dbReference type="InterPro" id="IPR041471">
    <property type="entry name" value="UvrB_inter"/>
</dbReference>
<dbReference type="PROSITE" id="PS51192">
    <property type="entry name" value="HELICASE_ATP_BIND_1"/>
    <property type="match status" value="1"/>
</dbReference>
<dbReference type="SMART" id="SM00982">
    <property type="entry name" value="TRCF"/>
    <property type="match status" value="1"/>
</dbReference>
<keyword evidence="3 13" id="KW-0547">Nucleotide-binding</keyword>
<dbReference type="GO" id="GO:0000716">
    <property type="term" value="P:transcription-coupled nucleotide-excision repair, DNA damage recognition"/>
    <property type="evidence" value="ECO:0007669"/>
    <property type="project" value="UniProtKB-UniRule"/>
</dbReference>
<proteinExistence type="inferred from homology"/>
<dbReference type="Pfam" id="PF03461">
    <property type="entry name" value="TRCF"/>
    <property type="match status" value="1"/>
</dbReference>
<comment type="subcellular location">
    <subcellularLocation>
        <location evidence="1 13">Cytoplasm</location>
    </subcellularLocation>
</comment>
<keyword evidence="2 13" id="KW-0963">Cytoplasm</keyword>
<dbReference type="InterPro" id="IPR004576">
    <property type="entry name" value="Mfd"/>
</dbReference>
<dbReference type="Gene3D" id="3.30.2060.10">
    <property type="entry name" value="Penicillin-binding protein 1b domain"/>
    <property type="match status" value="1"/>
</dbReference>
<feature type="domain" description="Helicase ATP-binding" evidence="14">
    <location>
        <begin position="620"/>
        <end position="781"/>
    </location>
</feature>
<evidence type="ECO:0000256" key="8">
    <source>
        <dbReference type="ARBA" id="ARBA00023125"/>
    </source>
</evidence>
<evidence type="ECO:0000256" key="9">
    <source>
        <dbReference type="ARBA" id="ARBA00023204"/>
    </source>
</evidence>
<dbReference type="InterPro" id="IPR003711">
    <property type="entry name" value="CarD-like/TRCF_RID"/>
</dbReference>
<evidence type="ECO:0000256" key="13">
    <source>
        <dbReference type="HAMAP-Rule" id="MF_00969"/>
    </source>
</evidence>
<evidence type="ECO:0000313" key="17">
    <source>
        <dbReference type="Proteomes" id="UP001321804"/>
    </source>
</evidence>
<reference evidence="16 17" key="1">
    <citation type="journal article" date="2023" name="Microbiol. Spectr.">
        <title>Symbiosis of Carpenter Bees with Uncharacterized Lactic Acid Bacteria Showing NAD Auxotrophy.</title>
        <authorList>
            <person name="Kawasaki S."/>
            <person name="Ozawa K."/>
            <person name="Mori T."/>
            <person name="Yamamoto A."/>
            <person name="Ito M."/>
            <person name="Ohkuma M."/>
            <person name="Sakamoto M."/>
            <person name="Matsutani M."/>
        </authorList>
    </citation>
    <scope>NUCLEOTIDE SEQUENCE [LARGE SCALE GENOMIC DNA]</scope>
    <source>
        <strain evidence="16 17">KimC2</strain>
    </source>
</reference>
<dbReference type="RefSeq" id="WP_317698134.1">
    <property type="nucleotide sequence ID" value="NZ_AP026801.1"/>
</dbReference>
<dbReference type="SUPFAM" id="SSF141259">
    <property type="entry name" value="CarD-like"/>
    <property type="match status" value="1"/>
</dbReference>
<dbReference type="FunFam" id="3.40.50.300:FF:000546">
    <property type="entry name" value="Transcription-repair-coupling factor"/>
    <property type="match status" value="1"/>
</dbReference>
<evidence type="ECO:0000256" key="1">
    <source>
        <dbReference type="ARBA" id="ARBA00004496"/>
    </source>
</evidence>
<keyword evidence="5 13" id="KW-0378">Hydrolase</keyword>
<dbReference type="GO" id="GO:0005737">
    <property type="term" value="C:cytoplasm"/>
    <property type="evidence" value="ECO:0007669"/>
    <property type="project" value="UniProtKB-SubCell"/>
</dbReference>
<dbReference type="Pfam" id="PF00271">
    <property type="entry name" value="Helicase_C"/>
    <property type="match status" value="1"/>
</dbReference>
<name>A0AAU9DMV5_9LACO</name>
<keyword evidence="9 13" id="KW-0234">DNA repair</keyword>
<dbReference type="Gene3D" id="2.40.10.170">
    <property type="match status" value="1"/>
</dbReference>
<keyword evidence="7 13" id="KW-0067">ATP-binding</keyword>
<dbReference type="GO" id="GO:0016787">
    <property type="term" value="F:hydrolase activity"/>
    <property type="evidence" value="ECO:0007669"/>
    <property type="project" value="UniProtKB-KW"/>
</dbReference>
<evidence type="ECO:0000256" key="6">
    <source>
        <dbReference type="ARBA" id="ARBA00022806"/>
    </source>
</evidence>
<feature type="domain" description="Helicase C-terminal" evidence="15">
    <location>
        <begin position="802"/>
        <end position="956"/>
    </location>
</feature>
<evidence type="ECO:0000256" key="11">
    <source>
        <dbReference type="ARBA" id="ARBA00061399"/>
    </source>
</evidence>
<dbReference type="AlphaFoldDB" id="A0AAU9DMV5"/>
<dbReference type="InterPro" id="IPR047112">
    <property type="entry name" value="RecG/Mfd"/>
</dbReference>
<dbReference type="InterPro" id="IPR037235">
    <property type="entry name" value="TRCF-like_C_D7"/>
</dbReference>
<keyword evidence="6" id="KW-0347">Helicase</keyword>
<evidence type="ECO:0000256" key="12">
    <source>
        <dbReference type="ARBA" id="ARBA00070128"/>
    </source>
</evidence>
<dbReference type="GO" id="GO:0003684">
    <property type="term" value="F:damaged DNA binding"/>
    <property type="evidence" value="ECO:0007669"/>
    <property type="project" value="InterPro"/>
</dbReference>
<dbReference type="EMBL" id="AP026801">
    <property type="protein sequence ID" value="BDR56243.1"/>
    <property type="molecule type" value="Genomic_DNA"/>
</dbReference>
<dbReference type="GO" id="GO:0005524">
    <property type="term" value="F:ATP binding"/>
    <property type="evidence" value="ECO:0007669"/>
    <property type="project" value="UniProtKB-UniRule"/>
</dbReference>
<accession>A0AAU9DMV5</accession>
<dbReference type="InterPro" id="IPR027417">
    <property type="entry name" value="P-loop_NTPase"/>
</dbReference>
<dbReference type="Pfam" id="PF00270">
    <property type="entry name" value="DEAD"/>
    <property type="match status" value="1"/>
</dbReference>
<dbReference type="Gene3D" id="3.90.1150.50">
    <property type="entry name" value="Transcription-repair-coupling factor, D7 domain"/>
    <property type="match status" value="1"/>
</dbReference>
<dbReference type="InterPro" id="IPR001650">
    <property type="entry name" value="Helicase_C-like"/>
</dbReference>
<evidence type="ECO:0000256" key="5">
    <source>
        <dbReference type="ARBA" id="ARBA00022801"/>
    </source>
</evidence>
<dbReference type="InterPro" id="IPR005118">
    <property type="entry name" value="TRCF_C"/>
</dbReference>
<evidence type="ECO:0000256" key="4">
    <source>
        <dbReference type="ARBA" id="ARBA00022763"/>
    </source>
</evidence>
<dbReference type="Gene3D" id="3.40.50.300">
    <property type="entry name" value="P-loop containing nucleotide triphosphate hydrolases"/>
    <property type="match status" value="2"/>
</dbReference>
<dbReference type="Pfam" id="PF02559">
    <property type="entry name" value="CarD_TRCF_RID"/>
    <property type="match status" value="1"/>
</dbReference>
<evidence type="ECO:0000256" key="3">
    <source>
        <dbReference type="ARBA" id="ARBA00022741"/>
    </source>
</evidence>
<evidence type="ECO:0000256" key="10">
    <source>
        <dbReference type="ARBA" id="ARBA00061104"/>
    </source>
</evidence>
<dbReference type="NCBIfam" id="TIGR00580">
    <property type="entry name" value="mfd"/>
    <property type="match status" value="1"/>
</dbReference>
<dbReference type="InterPro" id="IPR014001">
    <property type="entry name" value="Helicase_ATP-bd"/>
</dbReference>
<dbReference type="InterPro" id="IPR036101">
    <property type="entry name" value="CarD-like/TRCF_RID_sf"/>
</dbReference>
<dbReference type="GO" id="GO:0006355">
    <property type="term" value="P:regulation of DNA-templated transcription"/>
    <property type="evidence" value="ECO:0007669"/>
    <property type="project" value="UniProtKB-UniRule"/>
</dbReference>
<evidence type="ECO:0000256" key="2">
    <source>
        <dbReference type="ARBA" id="ARBA00022490"/>
    </source>
</evidence>
<dbReference type="SMART" id="SM00487">
    <property type="entry name" value="DEXDc"/>
    <property type="match status" value="1"/>
</dbReference>
<dbReference type="KEGG" id="xak:KIMC2_08050"/>
<comment type="similarity">
    <text evidence="10 13">In the N-terminal section; belongs to the UvrB family.</text>
</comment>
<dbReference type="SMART" id="SM01058">
    <property type="entry name" value="CarD_TRCF"/>
    <property type="match status" value="1"/>
</dbReference>
<dbReference type="Gene3D" id="3.40.50.11180">
    <property type="match status" value="1"/>
</dbReference>
<organism evidence="16 17">
    <name type="scientific">Xylocopilactobacillus apis</name>
    <dbReference type="NCBI Taxonomy" id="2932183"/>
    <lineage>
        <taxon>Bacteria</taxon>
        <taxon>Bacillati</taxon>
        <taxon>Bacillota</taxon>
        <taxon>Bacilli</taxon>
        <taxon>Lactobacillales</taxon>
        <taxon>Lactobacillaceae</taxon>
        <taxon>Xylocopilactobacillus</taxon>
    </lineage>
</organism>
<sequence length="1154" mass="131952">MKIHNNIFNFLKKQGFYQQIDESLESSGRHLFTGIQGSVASFIFARDAEINNNQTIILVPSIDEIFSLSDELSNFISEDEIYSFPSEEILFSPDLTASPENQRSRALFLHALVTGKKGFFFLTPQSLMRTISDPNTFKSAGFEINLNSKISLEEFINRLDKAGLKKNPRVEKLGEYAVRGDIIDFFTFGSSTPIRLELFDSDVDSIRSFDLDSQRSLDQVERVQIIPISDRIIDQKKVKEFISSKKPTRVQSYLKEYIENEHQLENFPYIEKLIGNHTISDYLSLTSTVFVSEYAHIIDSLGDINEQITQLKDRLNNEGHYFKRDFVEKNFVEFFKQIKNRQIFISNIKRGIGNLSFKTVNNILDRTIPSFVDNLESFETFLEENKSRKSTVVLCLPEKSQHDSAKKLIDDLDLNLFEADKDSIQPHKINMVSDNFYHGFDLVNENIILISQNELYSSKKKRRRRLNFLSKNSRKITNFSELKVGDYVVHINHGIGRFIGITTETHGGVSRDYITIQFAGSGKLYVPVNQIQFIQKYQSDNGTAPKLNKLGSAEWRKTQSNVAKRIDDMADELIERYAERQTKKGFAFSPHSSYETEFADAFSYVETPDQDRSIKEVLGDMEKSVPMDRLLVGDVGFGKTEVAMRAAFKAILDHKQVAVLAPTTILVQQHYNSFIDRFRNFPVTIEMISRFRTNKEIKDVIQRIKNGDVDIVIGTHRLLSKDVKFKDLGLLVIDEEQRFGVRHKERLKELKNNVDVLTLTATPIPRTMQLATLGIMDLSLIETAPPDRYPVMTYVSEFSIDLIQDAIERELRRNGQVFYLHNRVSDIEQTVVFLKGLFPNAEIGYADGQMSESQLENTMLDFLEGRFDILVTTTIVEIGVDIPNVNTLIVENADRFGLSTLYQLRGRIGRSNRIAYAYLTYQANRSINETSEKRLSAIRDFTELGSGYKLALTDLSIRGAGNILGKEQHGFINAVGFDLFLQMLSDAIQSKMGKTSRYHTKSIVELEWSNYISDDYIPDSSEKIEMYQKILHSKTSEEVDDLLDEMIDRFGEPPISVLNLLNTARIKIEANQAGILKITSINDSIRIQFSPVMSSILNQSVLEKILVDEKFKIKLSLADKGYSIIVMNPGNKITSDEFLQFVIKIKNLVVEKEK</sequence>
<gene>
    <name evidence="13 16" type="primary">mfd</name>
    <name evidence="16" type="ORF">KIMC2_08050</name>
</gene>
<dbReference type="InterPro" id="IPR011545">
    <property type="entry name" value="DEAD/DEAH_box_helicase_dom"/>
</dbReference>
<dbReference type="PANTHER" id="PTHR47964:SF1">
    <property type="entry name" value="ATP-DEPENDENT DNA HELICASE HOMOLOG RECG, CHLOROPLASTIC"/>
    <property type="match status" value="1"/>
</dbReference>
<dbReference type="PANTHER" id="PTHR47964">
    <property type="entry name" value="ATP-DEPENDENT DNA HELICASE HOMOLOG RECG, CHLOROPLASTIC"/>
    <property type="match status" value="1"/>
</dbReference>
<comment type="similarity">
    <text evidence="11 13">In the C-terminal section; belongs to the helicase family. RecG subfamily.</text>
</comment>
<dbReference type="EC" id="3.6.4.-" evidence="13"/>
<evidence type="ECO:0000313" key="16">
    <source>
        <dbReference type="EMBL" id="BDR56243.1"/>
    </source>
</evidence>
<dbReference type="HAMAP" id="MF_00969">
    <property type="entry name" value="TRCF"/>
    <property type="match status" value="1"/>
</dbReference>
<keyword evidence="8 13" id="KW-0238">DNA-binding</keyword>
<evidence type="ECO:0000256" key="7">
    <source>
        <dbReference type="ARBA" id="ARBA00022840"/>
    </source>
</evidence>
<evidence type="ECO:0000259" key="15">
    <source>
        <dbReference type="PROSITE" id="PS51194"/>
    </source>
</evidence>
<dbReference type="GO" id="GO:0003678">
    <property type="term" value="F:DNA helicase activity"/>
    <property type="evidence" value="ECO:0007669"/>
    <property type="project" value="TreeGrafter"/>
</dbReference>
<keyword evidence="17" id="KW-1185">Reference proteome</keyword>
<evidence type="ECO:0000259" key="14">
    <source>
        <dbReference type="PROSITE" id="PS51192"/>
    </source>
</evidence>
<dbReference type="SUPFAM" id="SSF52540">
    <property type="entry name" value="P-loop containing nucleoside triphosphate hydrolases"/>
    <property type="match status" value="4"/>
</dbReference>
<dbReference type="CDD" id="cd17991">
    <property type="entry name" value="DEXHc_TRCF"/>
    <property type="match status" value="1"/>
</dbReference>
<comment type="function">
    <text evidence="13">Couples transcription and DNA repair by recognizing RNA polymerase (RNAP) stalled at DNA lesions. Mediates ATP-dependent release of RNAP and its truncated transcript from the DNA, and recruitment of nucleotide excision repair machinery to the damaged site.</text>
</comment>